<dbReference type="OrthoDB" id="3257981at2759"/>
<accession>A0A2A9NVD8</accession>
<dbReference type="GO" id="GO:0051118">
    <property type="term" value="F:glucan endo-1,3-alpha-glucosidase activity"/>
    <property type="evidence" value="ECO:0007669"/>
    <property type="project" value="InterPro"/>
</dbReference>
<name>A0A2A9NVD8_9AGAR</name>
<dbReference type="CDD" id="cd11577">
    <property type="entry name" value="GH71"/>
    <property type="match status" value="1"/>
</dbReference>
<dbReference type="Proteomes" id="UP000242287">
    <property type="component" value="Unassembled WGS sequence"/>
</dbReference>
<proteinExistence type="predicted"/>
<gene>
    <name evidence="1" type="ORF">AMATHDRAFT_74814</name>
</gene>
<dbReference type="AlphaFoldDB" id="A0A2A9NVD8"/>
<dbReference type="EMBL" id="KZ301986">
    <property type="protein sequence ID" value="PFH51633.1"/>
    <property type="molecule type" value="Genomic_DNA"/>
</dbReference>
<dbReference type="STRING" id="703135.A0A2A9NVD8"/>
<reference evidence="1 2" key="1">
    <citation type="submission" date="2014-02" db="EMBL/GenBank/DDBJ databases">
        <title>Transposable element dynamics among asymbiotic and ectomycorrhizal Amanita fungi.</title>
        <authorList>
            <consortium name="DOE Joint Genome Institute"/>
            <person name="Hess J."/>
            <person name="Skrede I."/>
            <person name="Wolfe B."/>
            <person name="LaButti K."/>
            <person name="Ohm R.A."/>
            <person name="Grigoriev I.V."/>
            <person name="Pringle A."/>
        </authorList>
    </citation>
    <scope>NUCLEOTIDE SEQUENCE [LARGE SCALE GENOMIC DNA]</scope>
    <source>
        <strain evidence="1 2">SKay4041</strain>
    </source>
</reference>
<evidence type="ECO:0000313" key="1">
    <source>
        <dbReference type="EMBL" id="PFH51633.1"/>
    </source>
</evidence>
<organism evidence="1 2">
    <name type="scientific">Amanita thiersii Skay4041</name>
    <dbReference type="NCBI Taxonomy" id="703135"/>
    <lineage>
        <taxon>Eukaryota</taxon>
        <taxon>Fungi</taxon>
        <taxon>Dikarya</taxon>
        <taxon>Basidiomycota</taxon>
        <taxon>Agaricomycotina</taxon>
        <taxon>Agaricomycetes</taxon>
        <taxon>Agaricomycetidae</taxon>
        <taxon>Agaricales</taxon>
        <taxon>Pluteineae</taxon>
        <taxon>Amanitaceae</taxon>
        <taxon>Amanita</taxon>
    </lineage>
</organism>
<protein>
    <submittedName>
        <fullName evidence="1">Glycoside hydrolase family 71 protein</fullName>
    </submittedName>
</protein>
<dbReference type="Pfam" id="PF03659">
    <property type="entry name" value="Glyco_hydro_71"/>
    <property type="match status" value="1"/>
</dbReference>
<evidence type="ECO:0000313" key="2">
    <source>
        <dbReference type="Proteomes" id="UP000242287"/>
    </source>
</evidence>
<dbReference type="Gene3D" id="3.20.20.80">
    <property type="entry name" value="Glycosidases"/>
    <property type="match status" value="1"/>
</dbReference>
<keyword evidence="2" id="KW-1185">Reference proteome</keyword>
<keyword evidence="1" id="KW-0378">Hydrolase</keyword>
<sequence length="404" mass="45800">MVGNTYPYEQDDWMNDILLASSKGIDGFSLNVGVDSWQPERVADAYAAAKTLLYGKELSFKLFMSLDMTSLPCASASDGNILRDYIMRYQYHPNQFRYQGKQFISTFSGEHCTFGAQSVDQGWNQVIRNGLSSVHFVPSFFVDPGTFNQFTCLDGVFNWNSGWPMGNYDINNDSDNVYLSNLGGKTYMAAVSPWFFTHYGADTYNKNFIYRADDWLLPRRWELLIQNEVRADIVQVISWNDYGESHYFGPIEGAQPMSQGWTDGYDHQGWLDLMQYYISAYKAGKFLPVKRDRVFLWGRLYPVRAYAPDPVGKPGNWEFTQDFVWCVVLSSAPAKLSLSCGPSTLDVEVPSGVTKLRLPLESDCAVSARLTRDYETVVDFTPEGFSFSVNPPMYNFNAFVAASP</sequence>
<dbReference type="InterPro" id="IPR005197">
    <property type="entry name" value="Glyco_hydro_71"/>
</dbReference>